<sequence>MRIYLPLLDADAAALAPHGSSAAPAASDATSSKSAPAAVPSRVRLEADRPVWGVTPSVQAEHPGEDPEDLEYEALQDAVYAALESSPRPVTGARRVAVLAGDVSDGAVTDASETHGAFGLRAVRAEDVRLASVHVTELGADAVRADDTDPALLWFDVAEIPAALAYLHEDASAS</sequence>
<proteinExistence type="predicted"/>
<dbReference type="EMBL" id="FWFG01000050">
    <property type="protein sequence ID" value="SLM90712.1"/>
    <property type="molecule type" value="Genomic_DNA"/>
</dbReference>
<keyword evidence="3" id="KW-1185">Reference proteome</keyword>
<gene>
    <name evidence="2" type="ORF">FM110_05365</name>
</gene>
<feature type="region of interest" description="Disordered" evidence="1">
    <location>
        <begin position="20"/>
        <end position="41"/>
    </location>
</feature>
<accession>A0A1X6WXT0</accession>
<dbReference type="Proteomes" id="UP000195981">
    <property type="component" value="Unassembled WGS sequence"/>
</dbReference>
<dbReference type="RefSeq" id="WP_087103372.1">
    <property type="nucleotide sequence ID" value="NZ_FWFG01000050.1"/>
</dbReference>
<organism evidence="2 3">
    <name type="scientific">Brachybacterium nesterenkovii</name>
    <dbReference type="NCBI Taxonomy" id="47847"/>
    <lineage>
        <taxon>Bacteria</taxon>
        <taxon>Bacillati</taxon>
        <taxon>Actinomycetota</taxon>
        <taxon>Actinomycetes</taxon>
        <taxon>Micrococcales</taxon>
        <taxon>Dermabacteraceae</taxon>
        <taxon>Brachybacterium</taxon>
    </lineage>
</organism>
<reference evidence="2 3" key="1">
    <citation type="submission" date="2017-02" db="EMBL/GenBank/DDBJ databases">
        <authorList>
            <person name="Peterson S.W."/>
        </authorList>
    </citation>
    <scope>NUCLEOTIDE SEQUENCE [LARGE SCALE GENOMIC DNA]</scope>
    <source>
        <strain evidence="2 3">CIP104813</strain>
    </source>
</reference>
<name>A0A1X6WXT0_9MICO</name>
<dbReference type="InterPro" id="IPR054206">
    <property type="entry name" value="DUF6912"/>
</dbReference>
<evidence type="ECO:0000313" key="2">
    <source>
        <dbReference type="EMBL" id="SLM90712.1"/>
    </source>
</evidence>
<protein>
    <submittedName>
        <fullName evidence="2">Uncharacterized protein</fullName>
    </submittedName>
</protein>
<dbReference type="OrthoDB" id="4866617at2"/>
<dbReference type="Pfam" id="PF21853">
    <property type="entry name" value="DUF6912"/>
    <property type="match status" value="1"/>
</dbReference>
<dbReference type="AlphaFoldDB" id="A0A1X6WXT0"/>
<evidence type="ECO:0000256" key="1">
    <source>
        <dbReference type="SAM" id="MobiDB-lite"/>
    </source>
</evidence>
<evidence type="ECO:0000313" key="3">
    <source>
        <dbReference type="Proteomes" id="UP000195981"/>
    </source>
</evidence>
<feature type="compositionally biased region" description="Low complexity" evidence="1">
    <location>
        <begin position="20"/>
        <end position="38"/>
    </location>
</feature>